<dbReference type="RefSeq" id="XP_008877590.1">
    <property type="nucleotide sequence ID" value="XM_008879368.1"/>
</dbReference>
<dbReference type="VEuPathDB" id="FungiDB:H310_12345"/>
<keyword evidence="2" id="KW-0812">Transmembrane</keyword>
<evidence type="ECO:0000313" key="5">
    <source>
        <dbReference type="Proteomes" id="UP000285060"/>
    </source>
</evidence>
<accession>A0A024TJJ5</accession>
<gene>
    <name evidence="4" type="ORF">DYB32_006762</name>
    <name evidence="3" type="ORF">H310_12345</name>
</gene>
<evidence type="ECO:0000256" key="1">
    <source>
        <dbReference type="SAM" id="MobiDB-lite"/>
    </source>
</evidence>
<feature type="compositionally biased region" description="Pro residues" evidence="1">
    <location>
        <begin position="1"/>
        <end position="14"/>
    </location>
</feature>
<keyword evidence="5" id="KW-1185">Reference proteome</keyword>
<dbReference type="EMBL" id="QUSY01000769">
    <property type="protein sequence ID" value="RHY27451.1"/>
    <property type="molecule type" value="Genomic_DNA"/>
</dbReference>
<sequence>MYSQPSAPPQPRPYYPSESSRINQPGGAPVSYASYAPPVQTYTTDLPSAYAWVQPPPPPPTANDNFIWYAITCPLQPHTYLLIVYFAFNVVFATIAFAAVVFLGALGVGLIPLCCLGLVILQILLYVVHVLAHVDARLYNCTAPAQDSIVVSFDVPREGLYHMSGHRISPDLTNFSKESLCAILYFVVVKFPLSLLTTALAYVPLSIAVGLVCYPLYMDDLLARQGVFAKFPATDIRLANQPIEQVPPSQVILVGVVLLYIAIGLLHLFASLLRWATKFFTCEFFATSGVVRLHSNVYGPNSNRTNPWPY</sequence>
<dbReference type="AlphaFoldDB" id="A0A024TJJ5"/>
<evidence type="ECO:0000313" key="3">
    <source>
        <dbReference type="EMBL" id="ETV93781.1"/>
    </source>
</evidence>
<reference evidence="4 5" key="2">
    <citation type="submission" date="2018-08" db="EMBL/GenBank/DDBJ databases">
        <title>Aphanomyces genome sequencing and annotation.</title>
        <authorList>
            <person name="Minardi D."/>
            <person name="Oidtmann B."/>
            <person name="Van Der Giezen M."/>
            <person name="Studholme D.J."/>
        </authorList>
    </citation>
    <scope>NUCLEOTIDE SEQUENCE [LARGE SCALE GENOMIC DNA]</scope>
    <source>
        <strain evidence="4 5">NJM0002</strain>
    </source>
</reference>
<dbReference type="EMBL" id="KI913989">
    <property type="protein sequence ID" value="ETV93781.1"/>
    <property type="molecule type" value="Genomic_DNA"/>
</dbReference>
<keyword evidence="2" id="KW-0472">Membrane</keyword>
<dbReference type="eggNOG" id="ENOG502S70I">
    <property type="taxonomic scope" value="Eukaryota"/>
</dbReference>
<evidence type="ECO:0000313" key="4">
    <source>
        <dbReference type="EMBL" id="RHY27451.1"/>
    </source>
</evidence>
<keyword evidence="2" id="KW-1133">Transmembrane helix</keyword>
<dbReference type="Proteomes" id="UP000285060">
    <property type="component" value="Unassembled WGS sequence"/>
</dbReference>
<feature type="transmembrane region" description="Helical" evidence="2">
    <location>
        <begin position="193"/>
        <end position="217"/>
    </location>
</feature>
<protein>
    <submittedName>
        <fullName evidence="3">Uncharacterized protein</fullName>
    </submittedName>
</protein>
<dbReference type="OrthoDB" id="79466at2759"/>
<feature type="transmembrane region" description="Helical" evidence="2">
    <location>
        <begin position="251"/>
        <end position="270"/>
    </location>
</feature>
<proteinExistence type="predicted"/>
<evidence type="ECO:0000256" key="2">
    <source>
        <dbReference type="SAM" id="Phobius"/>
    </source>
</evidence>
<feature type="transmembrane region" description="Helical" evidence="2">
    <location>
        <begin position="80"/>
        <end position="103"/>
    </location>
</feature>
<organism evidence="3">
    <name type="scientific">Aphanomyces invadans</name>
    <dbReference type="NCBI Taxonomy" id="157072"/>
    <lineage>
        <taxon>Eukaryota</taxon>
        <taxon>Sar</taxon>
        <taxon>Stramenopiles</taxon>
        <taxon>Oomycota</taxon>
        <taxon>Saprolegniomycetes</taxon>
        <taxon>Saprolegniales</taxon>
        <taxon>Verrucalvaceae</taxon>
        <taxon>Aphanomyces</taxon>
    </lineage>
</organism>
<name>A0A024TJJ5_9STRA</name>
<feature type="transmembrane region" description="Helical" evidence="2">
    <location>
        <begin position="109"/>
        <end position="128"/>
    </location>
</feature>
<dbReference type="GeneID" id="20089395"/>
<reference evidence="3" key="1">
    <citation type="submission" date="2013-12" db="EMBL/GenBank/DDBJ databases">
        <title>The Genome Sequence of Aphanomyces invadans NJM9701.</title>
        <authorList>
            <consortium name="The Broad Institute Genomics Platform"/>
            <person name="Russ C."/>
            <person name="Tyler B."/>
            <person name="van West P."/>
            <person name="Dieguez-Uribeondo J."/>
            <person name="Young S.K."/>
            <person name="Zeng Q."/>
            <person name="Gargeya S."/>
            <person name="Fitzgerald M."/>
            <person name="Abouelleil A."/>
            <person name="Alvarado L."/>
            <person name="Chapman S.B."/>
            <person name="Gainer-Dewar J."/>
            <person name="Goldberg J."/>
            <person name="Griggs A."/>
            <person name="Gujja S."/>
            <person name="Hansen M."/>
            <person name="Howarth C."/>
            <person name="Imamovic A."/>
            <person name="Ireland A."/>
            <person name="Larimer J."/>
            <person name="McCowan C."/>
            <person name="Murphy C."/>
            <person name="Pearson M."/>
            <person name="Poon T.W."/>
            <person name="Priest M."/>
            <person name="Roberts A."/>
            <person name="Saif S."/>
            <person name="Shea T."/>
            <person name="Sykes S."/>
            <person name="Wortman J."/>
            <person name="Nusbaum C."/>
            <person name="Birren B."/>
        </authorList>
    </citation>
    <scope>NUCLEOTIDE SEQUENCE [LARGE SCALE GENOMIC DNA]</scope>
    <source>
        <strain evidence="3">NJM9701</strain>
    </source>
</reference>
<feature type="region of interest" description="Disordered" evidence="1">
    <location>
        <begin position="1"/>
        <end position="29"/>
    </location>
</feature>